<comment type="caution">
    <text evidence="6">The sequence shown here is derived from an EMBL/GenBank/DDBJ whole genome shotgun (WGS) entry which is preliminary data.</text>
</comment>
<feature type="DNA-binding region" description="H-T-H motif" evidence="3">
    <location>
        <begin position="29"/>
        <end position="48"/>
    </location>
</feature>
<keyword evidence="2 3" id="KW-0238">DNA-binding</keyword>
<dbReference type="InterPro" id="IPR050624">
    <property type="entry name" value="HTH-type_Tx_Regulator"/>
</dbReference>
<accession>A0A6B3VT10</accession>
<dbReference type="SUPFAM" id="SSF48498">
    <property type="entry name" value="Tetracyclin repressor-like, C-terminal domain"/>
    <property type="match status" value="1"/>
</dbReference>
<dbReference type="Pfam" id="PF17934">
    <property type="entry name" value="TetR_C_26"/>
    <property type="match status" value="1"/>
</dbReference>
<proteinExistence type="predicted"/>
<dbReference type="RefSeq" id="WP_163239096.1">
    <property type="nucleotide sequence ID" value="NZ_CP082780.1"/>
</dbReference>
<dbReference type="PROSITE" id="PS01081">
    <property type="entry name" value="HTH_TETR_1"/>
    <property type="match status" value="1"/>
</dbReference>
<evidence type="ECO:0000259" key="4">
    <source>
        <dbReference type="PROSITE" id="PS50977"/>
    </source>
</evidence>
<keyword evidence="7" id="KW-1185">Reference proteome</keyword>
<protein>
    <submittedName>
        <fullName evidence="5">TetR family transcriptional regulator</fullName>
    </submittedName>
    <submittedName>
        <fullName evidence="6">TetR/AcrR family transcriptional regulator</fullName>
    </submittedName>
</protein>
<evidence type="ECO:0000313" key="7">
    <source>
        <dbReference type="Proteomes" id="UP000472971"/>
    </source>
</evidence>
<dbReference type="PANTHER" id="PTHR43479:SF8">
    <property type="entry name" value="TRANSCRIPTIONAL REGULATOR, TETR FAMILY"/>
    <property type="match status" value="1"/>
</dbReference>
<gene>
    <name evidence="6" type="ORF">G4D64_00900</name>
    <name evidence="5" type="ORF">H1Z61_00900</name>
</gene>
<dbReference type="EMBL" id="JAAIWN010000001">
    <property type="protein sequence ID" value="NEY80102.1"/>
    <property type="molecule type" value="Genomic_DNA"/>
</dbReference>
<dbReference type="AlphaFoldDB" id="A0A6B3VT10"/>
<dbReference type="PANTHER" id="PTHR43479">
    <property type="entry name" value="ACREF/ENVCD OPERON REPRESSOR-RELATED"/>
    <property type="match status" value="1"/>
</dbReference>
<dbReference type="InterPro" id="IPR036271">
    <property type="entry name" value="Tet_transcr_reg_TetR-rel_C_sf"/>
</dbReference>
<dbReference type="PRINTS" id="PR00455">
    <property type="entry name" value="HTHTETR"/>
</dbReference>
<dbReference type="InterPro" id="IPR041603">
    <property type="entry name" value="YvdT_C"/>
</dbReference>
<dbReference type="PROSITE" id="PS50977">
    <property type="entry name" value="HTH_TETR_2"/>
    <property type="match status" value="1"/>
</dbReference>
<evidence type="ECO:0000256" key="3">
    <source>
        <dbReference type="PROSITE-ProRule" id="PRU00335"/>
    </source>
</evidence>
<dbReference type="InterPro" id="IPR009057">
    <property type="entry name" value="Homeodomain-like_sf"/>
</dbReference>
<feature type="domain" description="HTH tetR-type" evidence="4">
    <location>
        <begin position="6"/>
        <end position="66"/>
    </location>
</feature>
<dbReference type="GO" id="GO:0003677">
    <property type="term" value="F:DNA binding"/>
    <property type="evidence" value="ECO:0007669"/>
    <property type="project" value="UniProtKB-UniRule"/>
</dbReference>
<dbReference type="Proteomes" id="UP000472971">
    <property type="component" value="Unassembled WGS sequence"/>
</dbReference>
<name>A0A6B3VT10_9BACI</name>
<evidence type="ECO:0000256" key="1">
    <source>
        <dbReference type="ARBA" id="ARBA00022491"/>
    </source>
</evidence>
<sequence>MTKSDQEKYIRLLNAAKKKIAEKGLVKTTVSDIVKEAGVAQGTFYLYFPSKNAVVSAIATEHLENLFFTIKRKSASSHSFLSLLHIIVEETFSATDYASDVLVLCYSGFAIGNAFEEWETIYEPYYEWFEQELNIAKKRNEVRQDLNTRQTVRMIINLIENTAERLYLSHEKDISAELMKIELLSFLKHAICTLK</sequence>
<reference evidence="6 7" key="1">
    <citation type="submission" date="2020-02" db="EMBL/GenBank/DDBJ databases">
        <title>Bacillus aquiflavi sp. nov., isolated from yellow water of strong flavor Chinese baijiu in Yibin region of China.</title>
        <authorList>
            <person name="Xie J."/>
        </authorList>
    </citation>
    <scope>NUCLEOTIDE SEQUENCE [LARGE SCALE GENOMIC DNA]</scope>
    <source>
        <strain evidence="6 7">3H-10</strain>
    </source>
</reference>
<dbReference type="InterPro" id="IPR023772">
    <property type="entry name" value="DNA-bd_HTH_TetR-type_CS"/>
</dbReference>
<evidence type="ECO:0000313" key="6">
    <source>
        <dbReference type="EMBL" id="NEY80102.1"/>
    </source>
</evidence>
<evidence type="ECO:0000313" key="5">
    <source>
        <dbReference type="EMBL" id="MBA4535726.1"/>
    </source>
</evidence>
<reference evidence="5 8" key="2">
    <citation type="submission" date="2020-07" db="EMBL/GenBank/DDBJ databases">
        <authorList>
            <person name="Feng H."/>
        </authorList>
    </citation>
    <scope>NUCLEOTIDE SEQUENCE [LARGE SCALE GENOMIC DNA]</scope>
    <source>
        <strain evidence="8">s-12</strain>
        <strain evidence="5">S-12</strain>
    </source>
</reference>
<dbReference type="SUPFAM" id="SSF46689">
    <property type="entry name" value="Homeodomain-like"/>
    <property type="match status" value="1"/>
</dbReference>
<evidence type="ECO:0000256" key="2">
    <source>
        <dbReference type="ARBA" id="ARBA00023125"/>
    </source>
</evidence>
<dbReference type="InterPro" id="IPR001647">
    <property type="entry name" value="HTH_TetR"/>
</dbReference>
<organism evidence="6 7">
    <name type="scientific">Bacillus aquiflavi</name>
    <dbReference type="NCBI Taxonomy" id="2672567"/>
    <lineage>
        <taxon>Bacteria</taxon>
        <taxon>Bacillati</taxon>
        <taxon>Bacillota</taxon>
        <taxon>Bacilli</taxon>
        <taxon>Bacillales</taxon>
        <taxon>Bacillaceae</taxon>
        <taxon>Bacillus</taxon>
    </lineage>
</organism>
<dbReference type="Pfam" id="PF00440">
    <property type="entry name" value="TetR_N"/>
    <property type="match status" value="1"/>
</dbReference>
<evidence type="ECO:0000313" key="8">
    <source>
        <dbReference type="Proteomes" id="UP000570010"/>
    </source>
</evidence>
<keyword evidence="1" id="KW-0678">Repressor</keyword>
<dbReference type="Proteomes" id="UP000570010">
    <property type="component" value="Unassembled WGS sequence"/>
</dbReference>
<dbReference type="EMBL" id="JACEIO010000001">
    <property type="protein sequence ID" value="MBA4535726.1"/>
    <property type="molecule type" value="Genomic_DNA"/>
</dbReference>
<dbReference type="Gene3D" id="1.10.357.10">
    <property type="entry name" value="Tetracycline Repressor, domain 2"/>
    <property type="match status" value="1"/>
</dbReference>